<keyword evidence="2" id="KW-1133">Transmembrane helix</keyword>
<feature type="transmembrane region" description="Helical" evidence="2">
    <location>
        <begin position="354"/>
        <end position="375"/>
    </location>
</feature>
<gene>
    <name evidence="3" type="ORF">PV328_010618</name>
</gene>
<proteinExistence type="inferred from homology"/>
<dbReference type="CDD" id="cd17491">
    <property type="entry name" value="MFS_MFSD12"/>
    <property type="match status" value="1"/>
</dbReference>
<evidence type="ECO:0000256" key="1">
    <source>
        <dbReference type="ARBA" id="ARBA00008335"/>
    </source>
</evidence>
<dbReference type="AlphaFoldDB" id="A0AA39FI35"/>
<dbReference type="PANTHER" id="PTHR11328:SF28">
    <property type="entry name" value="MAJOR FACILITATOR SUPERFAMILY DOMAIN-CONTAINING PROTEIN 12"/>
    <property type="match status" value="1"/>
</dbReference>
<keyword evidence="2" id="KW-0812">Transmembrane</keyword>
<feature type="transmembrane region" description="Helical" evidence="2">
    <location>
        <begin position="58"/>
        <end position="78"/>
    </location>
</feature>
<dbReference type="Gene3D" id="1.20.1250.20">
    <property type="entry name" value="MFS general substrate transporter like domains"/>
    <property type="match status" value="2"/>
</dbReference>
<evidence type="ECO:0000313" key="4">
    <source>
        <dbReference type="Proteomes" id="UP001168990"/>
    </source>
</evidence>
<evidence type="ECO:0000313" key="3">
    <source>
        <dbReference type="EMBL" id="KAK0170002.1"/>
    </source>
</evidence>
<feature type="transmembrane region" description="Helical" evidence="2">
    <location>
        <begin position="170"/>
        <end position="193"/>
    </location>
</feature>
<dbReference type="EMBL" id="JAQQBS010000004">
    <property type="protein sequence ID" value="KAK0170002.1"/>
    <property type="molecule type" value="Genomic_DNA"/>
</dbReference>
<dbReference type="GO" id="GO:0005886">
    <property type="term" value="C:plasma membrane"/>
    <property type="evidence" value="ECO:0007669"/>
    <property type="project" value="TreeGrafter"/>
</dbReference>
<comment type="similarity">
    <text evidence="1">Belongs to the major facilitator superfamily.</text>
</comment>
<feature type="transmembrane region" description="Helical" evidence="2">
    <location>
        <begin position="213"/>
        <end position="232"/>
    </location>
</feature>
<feature type="transmembrane region" description="Helical" evidence="2">
    <location>
        <begin position="420"/>
        <end position="443"/>
    </location>
</feature>
<feature type="transmembrane region" description="Helical" evidence="2">
    <location>
        <begin position="387"/>
        <end position="408"/>
    </location>
</feature>
<reference evidence="3" key="1">
    <citation type="journal article" date="2023" name="bioRxiv">
        <title>Scaffold-level genome assemblies of two parasitoid biocontrol wasps reveal the parthenogenesis mechanism and an associated novel virus.</title>
        <authorList>
            <person name="Inwood S."/>
            <person name="Skelly J."/>
            <person name="Guhlin J."/>
            <person name="Harrop T."/>
            <person name="Goldson S."/>
            <person name="Dearden P."/>
        </authorList>
    </citation>
    <scope>NUCLEOTIDE SEQUENCE</scope>
    <source>
        <strain evidence="3">Irish</strain>
        <tissue evidence="3">Whole body</tissue>
    </source>
</reference>
<dbReference type="FunFam" id="1.20.1250.20:FF:000431">
    <property type="entry name" value="Predicted protein"/>
    <property type="match status" value="1"/>
</dbReference>
<evidence type="ECO:0000256" key="2">
    <source>
        <dbReference type="SAM" id="Phobius"/>
    </source>
</evidence>
<keyword evidence="2" id="KW-0472">Membrane</keyword>
<keyword evidence="4" id="KW-1185">Reference proteome</keyword>
<name>A0AA39FI35_9HYME</name>
<dbReference type="SUPFAM" id="SSF103473">
    <property type="entry name" value="MFS general substrate transporter"/>
    <property type="match status" value="1"/>
</dbReference>
<dbReference type="InterPro" id="IPR039672">
    <property type="entry name" value="MFS_2"/>
</dbReference>
<organism evidence="3 4">
    <name type="scientific">Microctonus aethiopoides</name>
    <dbReference type="NCBI Taxonomy" id="144406"/>
    <lineage>
        <taxon>Eukaryota</taxon>
        <taxon>Metazoa</taxon>
        <taxon>Ecdysozoa</taxon>
        <taxon>Arthropoda</taxon>
        <taxon>Hexapoda</taxon>
        <taxon>Insecta</taxon>
        <taxon>Pterygota</taxon>
        <taxon>Neoptera</taxon>
        <taxon>Endopterygota</taxon>
        <taxon>Hymenoptera</taxon>
        <taxon>Apocrita</taxon>
        <taxon>Ichneumonoidea</taxon>
        <taxon>Braconidae</taxon>
        <taxon>Euphorinae</taxon>
        <taxon>Microctonus</taxon>
    </lineage>
</organism>
<feature type="transmembrane region" description="Helical" evidence="2">
    <location>
        <begin position="99"/>
        <end position="115"/>
    </location>
</feature>
<comment type="caution">
    <text evidence="3">The sequence shown here is derived from an EMBL/GenBank/DDBJ whole genome shotgun (WGS) entry which is preliminary data.</text>
</comment>
<dbReference type="PANTHER" id="PTHR11328">
    <property type="entry name" value="MAJOR FACILITATOR SUPERFAMILY DOMAIN-CONTAINING PROTEIN"/>
    <property type="match status" value="1"/>
</dbReference>
<dbReference type="GO" id="GO:0008643">
    <property type="term" value="P:carbohydrate transport"/>
    <property type="evidence" value="ECO:0007669"/>
    <property type="project" value="InterPro"/>
</dbReference>
<dbReference type="Pfam" id="PF13347">
    <property type="entry name" value="MFS_2"/>
    <property type="match status" value="1"/>
</dbReference>
<feature type="transmembrane region" description="Helical" evidence="2">
    <location>
        <begin position="25"/>
        <end position="52"/>
    </location>
</feature>
<dbReference type="Proteomes" id="UP001168990">
    <property type="component" value="Unassembled WGS sequence"/>
</dbReference>
<feature type="transmembrane region" description="Helical" evidence="2">
    <location>
        <begin position="130"/>
        <end position="149"/>
    </location>
</feature>
<dbReference type="InterPro" id="IPR036259">
    <property type="entry name" value="MFS_trans_sf"/>
</dbReference>
<protein>
    <recommendedName>
        <fullName evidence="5">Major facilitator superfamily domain-containing protein 12-like</fullName>
    </recommendedName>
</protein>
<dbReference type="GO" id="GO:0015293">
    <property type="term" value="F:symporter activity"/>
    <property type="evidence" value="ECO:0007669"/>
    <property type="project" value="InterPro"/>
</dbReference>
<feature type="transmembrane region" description="Helical" evidence="2">
    <location>
        <begin position="293"/>
        <end position="312"/>
    </location>
</feature>
<evidence type="ECO:0008006" key="5">
    <source>
        <dbReference type="Google" id="ProtNLM"/>
    </source>
</evidence>
<sequence>MDRMVNPVENDYTEIVQRLPKKQKWAYGVGHVLNDICASIWFTYLIVFFHLVLGFDPVLSGVVLLIGQVADAIATPFVGLQSDIDDNFWLCRYGRRKTWHLLGTGCVLLSFPFIFSQCVNCVDAHHWAQIIYYAAFIIIFQFGWAAVQISHLSLIPDLTPSEHERTELTAIRYTFTVFANIFVYCITWAVLHLSRDNPNAPIGPNDDFKFQEIILISISIGFLSSVIFHTFVKENPYNSTGPIRRHLRPASEFLKDIQFYQVAAVYMPTRLFANISQIYVPLYLHDSLKMPATSLATIPLIMYLSSFQVSLVIDKINKKLGRKIAYSIGVILGVCACIWIWFGKGDTFISYEIYPVALLLGAAGSVMLVTSLGLTADLIGENTESGAFVYGAMSFTDKLCNGLVVMVIQYTRCTTDCSDYYRNVLSFVCGGSAIFGLTMILLIKSFSYYDDDYQNMETDASSEPVEDNYERSISNNTVGVNNSIEY</sequence>
<accession>A0AA39FI35</accession>
<reference evidence="3" key="2">
    <citation type="submission" date="2023-03" db="EMBL/GenBank/DDBJ databases">
        <authorList>
            <person name="Inwood S.N."/>
            <person name="Skelly J.G."/>
            <person name="Guhlin J."/>
            <person name="Harrop T.W.R."/>
            <person name="Goldson S.G."/>
            <person name="Dearden P.K."/>
        </authorList>
    </citation>
    <scope>NUCLEOTIDE SEQUENCE</scope>
    <source>
        <strain evidence="3">Irish</strain>
        <tissue evidence="3">Whole body</tissue>
    </source>
</reference>
<feature type="transmembrane region" description="Helical" evidence="2">
    <location>
        <begin position="324"/>
        <end position="342"/>
    </location>
</feature>